<evidence type="ECO:0000313" key="2">
    <source>
        <dbReference type="Proteomes" id="UP001519345"/>
    </source>
</evidence>
<organism evidence="1 2">
    <name type="scientific">Virgibacillus natechei</name>
    <dbReference type="NCBI Taxonomy" id="1216297"/>
    <lineage>
        <taxon>Bacteria</taxon>
        <taxon>Bacillati</taxon>
        <taxon>Bacillota</taxon>
        <taxon>Bacilli</taxon>
        <taxon>Bacillales</taxon>
        <taxon>Bacillaceae</taxon>
        <taxon>Virgibacillus</taxon>
    </lineage>
</organism>
<proteinExistence type="predicted"/>
<gene>
    <name evidence="1" type="ORF">J2Z83_002072</name>
</gene>
<reference evidence="1 2" key="1">
    <citation type="submission" date="2021-03" db="EMBL/GenBank/DDBJ databases">
        <title>Genomic Encyclopedia of Type Strains, Phase IV (KMG-IV): sequencing the most valuable type-strain genomes for metagenomic binning, comparative biology and taxonomic classification.</title>
        <authorList>
            <person name="Goeker M."/>
        </authorList>
    </citation>
    <scope>NUCLEOTIDE SEQUENCE [LARGE SCALE GENOMIC DNA]</scope>
    <source>
        <strain evidence="1 2">DSM 25609</strain>
    </source>
</reference>
<dbReference type="RefSeq" id="WP_209463125.1">
    <property type="nucleotide sequence ID" value="NZ_CP110224.1"/>
</dbReference>
<name>A0ABS4IG96_9BACI</name>
<comment type="caution">
    <text evidence="1">The sequence shown here is derived from an EMBL/GenBank/DDBJ whole genome shotgun (WGS) entry which is preliminary data.</text>
</comment>
<accession>A0ABS4IG96</accession>
<dbReference type="EMBL" id="JAGGKX010000009">
    <property type="protein sequence ID" value="MBP1969964.1"/>
    <property type="molecule type" value="Genomic_DNA"/>
</dbReference>
<sequence>MSNAVIVPLTADQELVITADNSGAIGEKSRDEVHTSNSVVGYSALRVAMMECLAVGAEPRTIVMQNFTGDNAWEDYKNGAEDVLKALKLDMLPITGSTESNFASLQSGLGVTVIGTRIEGNRDPEWTGEEAFAVIGAPLVGNEVLEKQDEVIPLALFQQLCQMEEVKDVLPVGSKGVAVAWRKWTKRENKLSCDVDLEKSAGPSTCVLIAFGNSNIEIIREVTGVYFHMLVPDDNSC</sequence>
<keyword evidence="2" id="KW-1185">Reference proteome</keyword>
<protein>
    <recommendedName>
        <fullName evidence="3">ATP-binding protein</fullName>
    </recommendedName>
</protein>
<evidence type="ECO:0000313" key="1">
    <source>
        <dbReference type="EMBL" id="MBP1969964.1"/>
    </source>
</evidence>
<evidence type="ECO:0008006" key="3">
    <source>
        <dbReference type="Google" id="ProtNLM"/>
    </source>
</evidence>
<dbReference type="Proteomes" id="UP001519345">
    <property type="component" value="Unassembled WGS sequence"/>
</dbReference>